<proteinExistence type="predicted"/>
<accession>A0A0F9T0X1</accession>
<name>A0A0F9T0X1_9ZZZZ</name>
<reference evidence="1" key="1">
    <citation type="journal article" date="2015" name="Nature">
        <title>Complex archaea that bridge the gap between prokaryotes and eukaryotes.</title>
        <authorList>
            <person name="Spang A."/>
            <person name="Saw J.H."/>
            <person name="Jorgensen S.L."/>
            <person name="Zaremba-Niedzwiedzka K."/>
            <person name="Martijn J."/>
            <person name="Lind A.E."/>
            <person name="van Eijk R."/>
            <person name="Schleper C."/>
            <person name="Guy L."/>
            <person name="Ettema T.J."/>
        </authorList>
    </citation>
    <scope>NUCLEOTIDE SEQUENCE</scope>
</reference>
<sequence length="153" mass="15597">MGKGFHGGLSRKRAKLGLQLDRETATLPATTYGALFNIVGGRVVLTSMIGEVTTVIHSQTTNIKITATPTTGTAVDIATNLNTNADAVQSLYGIGAYVAAMTGGAGGTNISSANGIVINTGTLGITTGATSTGSIKWTITYIPLDDNAYMEVA</sequence>
<organism evidence="1">
    <name type="scientific">marine sediment metagenome</name>
    <dbReference type="NCBI Taxonomy" id="412755"/>
    <lineage>
        <taxon>unclassified sequences</taxon>
        <taxon>metagenomes</taxon>
        <taxon>ecological metagenomes</taxon>
    </lineage>
</organism>
<evidence type="ECO:0000313" key="1">
    <source>
        <dbReference type="EMBL" id="KKN72894.1"/>
    </source>
</evidence>
<dbReference type="AlphaFoldDB" id="A0A0F9T0X1"/>
<comment type="caution">
    <text evidence="1">The sequence shown here is derived from an EMBL/GenBank/DDBJ whole genome shotgun (WGS) entry which is preliminary data.</text>
</comment>
<protein>
    <submittedName>
        <fullName evidence="1">Uncharacterized protein</fullName>
    </submittedName>
</protein>
<dbReference type="EMBL" id="LAZR01000353">
    <property type="protein sequence ID" value="KKN72894.1"/>
    <property type="molecule type" value="Genomic_DNA"/>
</dbReference>
<gene>
    <name evidence="1" type="ORF">LCGC14_0405980</name>
</gene>